<dbReference type="Proteomes" id="UP000466799">
    <property type="component" value="Unassembled WGS sequence"/>
</dbReference>
<evidence type="ECO:0000256" key="4">
    <source>
        <dbReference type="ARBA" id="ARBA00048574"/>
    </source>
</evidence>
<dbReference type="GO" id="GO:0051191">
    <property type="term" value="P:prosthetic group biosynthetic process"/>
    <property type="evidence" value="ECO:0007669"/>
    <property type="project" value="InterPro"/>
</dbReference>
<dbReference type="Pfam" id="PF03802">
    <property type="entry name" value="CitX"/>
    <property type="match status" value="1"/>
</dbReference>
<dbReference type="EC" id="2.7.7.61" evidence="1"/>
<comment type="caution">
    <text evidence="5">The sequence shown here is derived from an EMBL/GenBank/DDBJ whole genome shotgun (WGS) entry which is preliminary data.</text>
</comment>
<dbReference type="EMBL" id="WHJL01000006">
    <property type="protein sequence ID" value="MPQ34602.1"/>
    <property type="molecule type" value="Genomic_DNA"/>
</dbReference>
<dbReference type="RefSeq" id="WP_080545982.1">
    <property type="nucleotide sequence ID" value="NZ_CALYNE010000086.1"/>
</dbReference>
<evidence type="ECO:0000256" key="2">
    <source>
        <dbReference type="ARBA" id="ARBA00022679"/>
    </source>
</evidence>
<evidence type="ECO:0000256" key="3">
    <source>
        <dbReference type="ARBA" id="ARBA00022695"/>
    </source>
</evidence>
<dbReference type="InterPro" id="IPR005551">
    <property type="entry name" value="CitX"/>
</dbReference>
<protein>
    <recommendedName>
        <fullName evidence="1">citrate lyase holo-[acyl-carrier protein] synthase</fullName>
        <ecNumber evidence="1">2.7.7.61</ecNumber>
    </recommendedName>
</protein>
<sequence length="83" mass="9178">MAVKEGTVAFEETTPYNRLFDLDVLIKEGETAHSLSRGELNLPVRTCLICGRPAKECGRSRRHTVAGLQERVAVLIKQAIQAN</sequence>
<name>A0A843QXZ6_LIMFE</name>
<accession>A0A843QXZ6</accession>
<keyword evidence="3" id="KW-0548">Nucleotidyltransferase</keyword>
<evidence type="ECO:0000313" key="5">
    <source>
        <dbReference type="EMBL" id="MPQ34602.1"/>
    </source>
</evidence>
<dbReference type="GO" id="GO:0050519">
    <property type="term" value="F:holo-citrate lyase synthase activity"/>
    <property type="evidence" value="ECO:0007669"/>
    <property type="project" value="UniProtKB-EC"/>
</dbReference>
<proteinExistence type="predicted"/>
<gene>
    <name evidence="5" type="ORF">GC247_01410</name>
</gene>
<organism evidence="5 6">
    <name type="scientific">Limosilactobacillus fermentum</name>
    <name type="common">Lactobacillus fermentum</name>
    <dbReference type="NCBI Taxonomy" id="1613"/>
    <lineage>
        <taxon>Bacteria</taxon>
        <taxon>Bacillati</taxon>
        <taxon>Bacillota</taxon>
        <taxon>Bacilli</taxon>
        <taxon>Lactobacillales</taxon>
        <taxon>Lactobacillaceae</taxon>
        <taxon>Limosilactobacillus</taxon>
    </lineage>
</organism>
<evidence type="ECO:0000313" key="6">
    <source>
        <dbReference type="Proteomes" id="UP000466799"/>
    </source>
</evidence>
<reference evidence="5 6" key="1">
    <citation type="submission" date="2019-10" db="EMBL/GenBank/DDBJ databases">
        <title>Genome Sequencing and assembly of Lactobacillus fermentum I2, a lactic acid bacteria.</title>
        <authorList>
            <person name="Lopes L.S."/>
            <person name="Persinoti G.F."/>
            <person name="Riano-Pachon D.M."/>
            <person name="Labate C.A."/>
        </authorList>
    </citation>
    <scope>NUCLEOTIDE SEQUENCE [LARGE SCALE GENOMIC DNA]</scope>
    <source>
        <strain evidence="5 6">I2</strain>
    </source>
</reference>
<comment type="catalytic activity">
    <reaction evidence="4">
        <text>apo-[citrate lyase ACP] + 2'-(5''-triphospho-alpha-D-ribosyl)-3'-dephospho-CoA = holo-[citrate lyase ACP] + diphosphate</text>
        <dbReference type="Rhea" id="RHEA:16333"/>
        <dbReference type="Rhea" id="RHEA-COMP:10157"/>
        <dbReference type="Rhea" id="RHEA-COMP:10158"/>
        <dbReference type="ChEBI" id="CHEBI:29999"/>
        <dbReference type="ChEBI" id="CHEBI:33019"/>
        <dbReference type="ChEBI" id="CHEBI:61378"/>
        <dbReference type="ChEBI" id="CHEBI:82683"/>
        <dbReference type="EC" id="2.7.7.61"/>
    </reaction>
</comment>
<evidence type="ECO:0000256" key="1">
    <source>
        <dbReference type="ARBA" id="ARBA00012524"/>
    </source>
</evidence>
<keyword evidence="2" id="KW-0808">Transferase</keyword>
<dbReference type="AlphaFoldDB" id="A0A843QXZ6"/>